<keyword evidence="4 10" id="KW-0963">Cytoplasm</keyword>
<protein>
    <recommendedName>
        <fullName evidence="3 10">Isopentenyl-diphosphate Delta-isomerase</fullName>
        <shortName evidence="10">IPP isomerase</shortName>
        <ecNumber evidence="3 10">5.3.3.2</ecNumber>
    </recommendedName>
    <alternativeName>
        <fullName evidence="10">IPP:DMAPP isomerase</fullName>
    </alternativeName>
    <alternativeName>
        <fullName evidence="10">Isopentenyl pyrophosphate isomerase</fullName>
    </alternativeName>
</protein>
<dbReference type="SUPFAM" id="SSF55811">
    <property type="entry name" value="Nudix"/>
    <property type="match status" value="1"/>
</dbReference>
<gene>
    <name evidence="10 12" type="primary">idi</name>
    <name evidence="12" type="ORF">GCM10022256_29630</name>
</gene>
<comment type="catalytic activity">
    <reaction evidence="10">
        <text>isopentenyl diphosphate = dimethylallyl diphosphate</text>
        <dbReference type="Rhea" id="RHEA:23284"/>
        <dbReference type="ChEBI" id="CHEBI:57623"/>
        <dbReference type="ChEBI" id="CHEBI:128769"/>
        <dbReference type="EC" id="5.3.3.2"/>
    </reaction>
</comment>
<dbReference type="EC" id="5.3.3.2" evidence="3 10"/>
<dbReference type="NCBIfam" id="NF002995">
    <property type="entry name" value="PRK03759.1"/>
    <property type="match status" value="1"/>
</dbReference>
<dbReference type="EMBL" id="BAABAU010000004">
    <property type="protein sequence ID" value="GAA4267351.1"/>
    <property type="molecule type" value="Genomic_DNA"/>
</dbReference>
<comment type="pathway">
    <text evidence="1 10">Isoprenoid biosynthesis; dimethylallyl diphosphate biosynthesis; dimethylallyl diphosphate from isopentenyl diphosphate: step 1/1.</text>
</comment>
<feature type="active site" evidence="10">
    <location>
        <position position="86"/>
    </location>
</feature>
<evidence type="ECO:0000259" key="11">
    <source>
        <dbReference type="PROSITE" id="PS51462"/>
    </source>
</evidence>
<organism evidence="12 13">
    <name type="scientific">Frondihabitans peucedani</name>
    <dbReference type="NCBI Taxonomy" id="598626"/>
    <lineage>
        <taxon>Bacteria</taxon>
        <taxon>Bacillati</taxon>
        <taxon>Actinomycetota</taxon>
        <taxon>Actinomycetes</taxon>
        <taxon>Micrococcales</taxon>
        <taxon>Microbacteriaceae</taxon>
        <taxon>Frondihabitans</taxon>
    </lineage>
</organism>
<comment type="cofactor">
    <cofactor evidence="10">
        <name>Mn(2+)</name>
        <dbReference type="ChEBI" id="CHEBI:29035"/>
    </cofactor>
    <text evidence="10">Binds 1 Mn(2+) ion per subunit.</text>
</comment>
<evidence type="ECO:0000256" key="8">
    <source>
        <dbReference type="ARBA" id="ARBA00023229"/>
    </source>
</evidence>
<sequence>MNTEPEAFPQGDDAALATVHDELVVLVDEAGNPVGTYPKASVHTSDTPLHLAFSCHVAHPETGDILVTRRALSKATWPGVWTNSFCGHPGPGETPQEALTRRAFQELGLEVERVEPILPDFRYRAVDASGVVENEICPVFTAVAVGDPSPSASEVAEWAWIAPDDLRAAVAASPFAWSPWLGWQLEAWPRS</sequence>
<feature type="binding site" evidence="10">
    <location>
        <position position="88"/>
    </location>
    <ligand>
        <name>Mn(2+)</name>
        <dbReference type="ChEBI" id="CHEBI:29035"/>
    </ligand>
</feature>
<comment type="caution">
    <text evidence="12">The sequence shown here is derived from an EMBL/GenBank/DDBJ whole genome shotgun (WGS) entry which is preliminary data.</text>
</comment>
<dbReference type="InterPro" id="IPR015797">
    <property type="entry name" value="NUDIX_hydrolase-like_dom_sf"/>
</dbReference>
<dbReference type="Pfam" id="PF00293">
    <property type="entry name" value="NUDIX"/>
    <property type="match status" value="1"/>
</dbReference>
<evidence type="ECO:0000256" key="2">
    <source>
        <dbReference type="ARBA" id="ARBA00007579"/>
    </source>
</evidence>
<dbReference type="Gene3D" id="3.90.79.10">
    <property type="entry name" value="Nucleoside Triphosphate Pyrophosphohydrolase"/>
    <property type="match status" value="1"/>
</dbReference>
<keyword evidence="9 10" id="KW-0413">Isomerase</keyword>
<evidence type="ECO:0000313" key="13">
    <source>
        <dbReference type="Proteomes" id="UP001501594"/>
    </source>
</evidence>
<evidence type="ECO:0000256" key="6">
    <source>
        <dbReference type="ARBA" id="ARBA00022842"/>
    </source>
</evidence>
<name>A0ABP8E534_9MICO</name>
<proteinExistence type="inferred from homology"/>
<keyword evidence="7 10" id="KW-0464">Manganese</keyword>
<dbReference type="InterPro" id="IPR000086">
    <property type="entry name" value="NUDIX_hydrolase_dom"/>
</dbReference>
<keyword evidence="6 10" id="KW-0460">Magnesium</keyword>
<dbReference type="InterPro" id="IPR011876">
    <property type="entry name" value="IsopentenylPP_isomerase_typ1"/>
</dbReference>
<feature type="binding site" evidence="10">
    <location>
        <position position="50"/>
    </location>
    <ligand>
        <name>Mn(2+)</name>
        <dbReference type="ChEBI" id="CHEBI:29035"/>
    </ligand>
</feature>
<accession>A0ABP8E534</accession>
<dbReference type="Proteomes" id="UP001501594">
    <property type="component" value="Unassembled WGS sequence"/>
</dbReference>
<feature type="binding site" evidence="10">
    <location>
        <position position="106"/>
    </location>
    <ligand>
        <name>Mg(2+)</name>
        <dbReference type="ChEBI" id="CHEBI:18420"/>
    </ligand>
</feature>
<dbReference type="PANTHER" id="PTHR10885">
    <property type="entry name" value="ISOPENTENYL-DIPHOSPHATE DELTA-ISOMERASE"/>
    <property type="match status" value="1"/>
</dbReference>
<feature type="active site" evidence="10">
    <location>
        <position position="135"/>
    </location>
</feature>
<dbReference type="CDD" id="cd02885">
    <property type="entry name" value="NUDIX_IPP_Isomerase"/>
    <property type="match status" value="1"/>
</dbReference>
<dbReference type="PROSITE" id="PS51462">
    <property type="entry name" value="NUDIX"/>
    <property type="match status" value="1"/>
</dbReference>
<dbReference type="HAMAP" id="MF_00202">
    <property type="entry name" value="Idi"/>
    <property type="match status" value="1"/>
</dbReference>
<evidence type="ECO:0000256" key="7">
    <source>
        <dbReference type="ARBA" id="ARBA00023211"/>
    </source>
</evidence>
<feature type="binding site" evidence="10">
    <location>
        <position position="43"/>
    </location>
    <ligand>
        <name>Mn(2+)</name>
        <dbReference type="ChEBI" id="CHEBI:29035"/>
    </ligand>
</feature>
<dbReference type="NCBIfam" id="TIGR02150">
    <property type="entry name" value="IPP_isom_1"/>
    <property type="match status" value="1"/>
</dbReference>
<comment type="function">
    <text evidence="10">Catalyzes the 1,3-allylic rearrangement of the homoallylic substrate isopentenyl (IPP) to its highly electrophilic allylic isomer, dimethylallyl diphosphate (DMAPP).</text>
</comment>
<evidence type="ECO:0000256" key="9">
    <source>
        <dbReference type="ARBA" id="ARBA00023235"/>
    </source>
</evidence>
<comment type="similarity">
    <text evidence="2 10">Belongs to the IPP isomerase type 1 family.</text>
</comment>
<dbReference type="RefSeq" id="WP_344797572.1">
    <property type="nucleotide sequence ID" value="NZ_BAABAU010000004.1"/>
</dbReference>
<reference evidence="13" key="1">
    <citation type="journal article" date="2019" name="Int. J. Syst. Evol. Microbiol.">
        <title>The Global Catalogue of Microorganisms (GCM) 10K type strain sequencing project: providing services to taxonomists for standard genome sequencing and annotation.</title>
        <authorList>
            <consortium name="The Broad Institute Genomics Platform"/>
            <consortium name="The Broad Institute Genome Sequencing Center for Infectious Disease"/>
            <person name="Wu L."/>
            <person name="Ma J."/>
        </authorList>
    </citation>
    <scope>NUCLEOTIDE SEQUENCE [LARGE SCALE GENOMIC DNA]</scope>
    <source>
        <strain evidence="13">JCM 17442</strain>
    </source>
</reference>
<dbReference type="InterPro" id="IPR056375">
    <property type="entry name" value="Idi_bact"/>
</dbReference>
<evidence type="ECO:0000256" key="5">
    <source>
        <dbReference type="ARBA" id="ARBA00022723"/>
    </source>
</evidence>
<evidence type="ECO:0000256" key="3">
    <source>
        <dbReference type="ARBA" id="ARBA00012057"/>
    </source>
</evidence>
<evidence type="ECO:0000256" key="10">
    <source>
        <dbReference type="HAMAP-Rule" id="MF_00202"/>
    </source>
</evidence>
<dbReference type="PANTHER" id="PTHR10885:SF0">
    <property type="entry name" value="ISOPENTENYL-DIPHOSPHATE DELTA-ISOMERASE"/>
    <property type="match status" value="1"/>
</dbReference>
<evidence type="ECO:0000313" key="12">
    <source>
        <dbReference type="EMBL" id="GAA4267351.1"/>
    </source>
</evidence>
<dbReference type="PIRSF" id="PIRSF018427">
    <property type="entry name" value="Isopntndiph_ism"/>
    <property type="match status" value="1"/>
</dbReference>
<comment type="subcellular location">
    <subcellularLocation>
        <location evidence="10">Cytoplasm</location>
    </subcellularLocation>
</comment>
<keyword evidence="8 10" id="KW-0414">Isoprene biosynthesis</keyword>
<evidence type="ECO:0000256" key="1">
    <source>
        <dbReference type="ARBA" id="ARBA00004826"/>
    </source>
</evidence>
<keyword evidence="13" id="KW-1185">Reference proteome</keyword>
<evidence type="ECO:0000256" key="4">
    <source>
        <dbReference type="ARBA" id="ARBA00022490"/>
    </source>
</evidence>
<keyword evidence="5 10" id="KW-0479">Metal-binding</keyword>
<feature type="binding site" evidence="10">
    <location>
        <position position="133"/>
    </location>
    <ligand>
        <name>Mn(2+)</name>
        <dbReference type="ChEBI" id="CHEBI:29035"/>
    </ligand>
</feature>
<feature type="domain" description="Nudix hydrolase" evidence="11">
    <location>
        <begin position="48"/>
        <end position="183"/>
    </location>
</feature>
<feature type="binding site" evidence="10">
    <location>
        <position position="135"/>
    </location>
    <ligand>
        <name>Mn(2+)</name>
        <dbReference type="ChEBI" id="CHEBI:29035"/>
    </ligand>
</feature>
<comment type="cofactor">
    <cofactor evidence="10">
        <name>Mg(2+)</name>
        <dbReference type="ChEBI" id="CHEBI:18420"/>
    </cofactor>
    <text evidence="10">Binds 1 Mg(2+) ion per subunit. The magnesium ion binds only when substrate is bound.</text>
</comment>